<protein>
    <submittedName>
        <fullName evidence="1">Uncharacterized protein</fullName>
    </submittedName>
</protein>
<name>A0ACC7NM52_9BURK</name>
<comment type="caution">
    <text evidence="1">The sequence shown here is derived from an EMBL/GenBank/DDBJ whole genome shotgun (WGS) entry which is preliminary data.</text>
</comment>
<reference evidence="1 2" key="1">
    <citation type="journal article" date="2024" name="Chem. Sci.">
        <title>Discovery of megapolipeptins by genome mining of a Burkholderiales bacteria collection.</title>
        <authorList>
            <person name="Paulo B.S."/>
            <person name="Recchia M.J.J."/>
            <person name="Lee S."/>
            <person name="Fergusson C.H."/>
            <person name="Romanowski S.B."/>
            <person name="Hernandez A."/>
            <person name="Krull N."/>
            <person name="Liu D.Y."/>
            <person name="Cavanagh H."/>
            <person name="Bos A."/>
            <person name="Gray C.A."/>
            <person name="Murphy B.T."/>
            <person name="Linington R.G."/>
            <person name="Eustaquio A.S."/>
        </authorList>
    </citation>
    <scope>NUCLEOTIDE SEQUENCE [LARGE SCALE GENOMIC DNA]</scope>
    <source>
        <strain evidence="1 2">RL18-126-BIB-B</strain>
    </source>
</reference>
<dbReference type="EMBL" id="JAQQDW010000114">
    <property type="protein sequence ID" value="MFM0108374.1"/>
    <property type="molecule type" value="Genomic_DNA"/>
</dbReference>
<accession>A0ACC7NM52</accession>
<proteinExistence type="predicted"/>
<evidence type="ECO:0000313" key="1">
    <source>
        <dbReference type="EMBL" id="MFM0108374.1"/>
    </source>
</evidence>
<evidence type="ECO:0000313" key="2">
    <source>
        <dbReference type="Proteomes" id="UP001629235"/>
    </source>
</evidence>
<dbReference type="Proteomes" id="UP001629235">
    <property type="component" value="Unassembled WGS sequence"/>
</dbReference>
<keyword evidence="2" id="KW-1185">Reference proteome</keyword>
<organism evidence="1 2">
    <name type="scientific">Paraburkholderia rhynchosiae</name>
    <dbReference type="NCBI Taxonomy" id="487049"/>
    <lineage>
        <taxon>Bacteria</taxon>
        <taxon>Pseudomonadati</taxon>
        <taxon>Pseudomonadota</taxon>
        <taxon>Betaproteobacteria</taxon>
        <taxon>Burkholderiales</taxon>
        <taxon>Burkholderiaceae</taxon>
        <taxon>Paraburkholderia</taxon>
    </lineage>
</organism>
<gene>
    <name evidence="1" type="ORF">PQR01_34325</name>
</gene>
<sequence>MTSKFKLPLPAATTEPPPCSTEEFAGSAGLVRSQQQPRPLKPIRLNLDLTPDLHERVKLRAADLRFTGAQYVRALIVKDLQDRILD</sequence>